<dbReference type="Proteomes" id="UP001334732">
    <property type="component" value="Chromosome"/>
</dbReference>
<dbReference type="InterPro" id="IPR051045">
    <property type="entry name" value="TonB-dependent_transducer"/>
</dbReference>
<dbReference type="Gene3D" id="3.30.1150.10">
    <property type="match status" value="1"/>
</dbReference>
<comment type="similarity">
    <text evidence="2">Belongs to the TonB family.</text>
</comment>
<dbReference type="PROSITE" id="PS52015">
    <property type="entry name" value="TONB_CTD"/>
    <property type="match status" value="1"/>
</dbReference>
<dbReference type="RefSeq" id="WP_324780718.1">
    <property type="nucleotide sequence ID" value="NZ_CP141769.1"/>
</dbReference>
<evidence type="ECO:0000256" key="4">
    <source>
        <dbReference type="ARBA" id="ARBA00022475"/>
    </source>
</evidence>
<keyword evidence="6" id="KW-0812">Transmembrane</keyword>
<sequence>MNGWPRRWGGQRAAVLLAVLAAHGGVLAGLWHGRAVAPRPAAATLFVSVVGPSPRPVQPARVPPPPREPARQATRLPGPGPRVVAAQAPAEAPPETPAPASQPASQPAPSPAPARASTPPSPAPVPAPPRPEGPVALESDLAVACPERTPPAYPPLARRLGETGKVVLRVELDESGRVSAAQVLAGSGSARLDAAALAAVRTWRCQPARRDGQAVRAVATQPFNFTLEGS</sequence>
<feature type="compositionally biased region" description="Pro residues" evidence="10">
    <location>
        <begin position="119"/>
        <end position="132"/>
    </location>
</feature>
<feature type="domain" description="TonB C-terminal" evidence="11">
    <location>
        <begin position="138"/>
        <end position="230"/>
    </location>
</feature>
<dbReference type="NCBIfam" id="TIGR01352">
    <property type="entry name" value="tonB_Cterm"/>
    <property type="match status" value="1"/>
</dbReference>
<evidence type="ECO:0000256" key="2">
    <source>
        <dbReference type="ARBA" id="ARBA00006555"/>
    </source>
</evidence>
<reference evidence="12 13" key="1">
    <citation type="submission" date="2023-12" db="EMBL/GenBank/DDBJ databases">
        <title>Thiobacillus sedimentum sp. nov., a chemolithoautotrophic sulfur-oxidizing bacterium isolated from freshwater sediment.</title>
        <authorList>
            <person name="Luo J."/>
            <person name="Dai C."/>
        </authorList>
    </citation>
    <scope>NUCLEOTIDE SEQUENCE [LARGE SCALE GENOMIC DNA]</scope>
    <source>
        <strain evidence="12 13">SCUT-2</strain>
    </source>
</reference>
<evidence type="ECO:0000256" key="9">
    <source>
        <dbReference type="ARBA" id="ARBA00023136"/>
    </source>
</evidence>
<dbReference type="PANTHER" id="PTHR33446">
    <property type="entry name" value="PROTEIN TONB-RELATED"/>
    <property type="match status" value="1"/>
</dbReference>
<gene>
    <name evidence="12" type="ORF">VA613_04790</name>
</gene>
<keyword evidence="8" id="KW-1133">Transmembrane helix</keyword>
<evidence type="ECO:0000256" key="10">
    <source>
        <dbReference type="SAM" id="MobiDB-lite"/>
    </source>
</evidence>
<keyword evidence="4" id="KW-1003">Cell membrane</keyword>
<protein>
    <submittedName>
        <fullName evidence="12">TonB family protein</fullName>
    </submittedName>
</protein>
<evidence type="ECO:0000256" key="1">
    <source>
        <dbReference type="ARBA" id="ARBA00004383"/>
    </source>
</evidence>
<evidence type="ECO:0000259" key="11">
    <source>
        <dbReference type="PROSITE" id="PS52015"/>
    </source>
</evidence>
<feature type="region of interest" description="Disordered" evidence="10">
    <location>
        <begin position="51"/>
        <end position="135"/>
    </location>
</feature>
<proteinExistence type="inferred from homology"/>
<dbReference type="SUPFAM" id="SSF74653">
    <property type="entry name" value="TolA/TonB C-terminal domain"/>
    <property type="match status" value="1"/>
</dbReference>
<dbReference type="InterPro" id="IPR037682">
    <property type="entry name" value="TonB_C"/>
</dbReference>
<accession>A0ABZ1CQI2</accession>
<dbReference type="PANTHER" id="PTHR33446:SF2">
    <property type="entry name" value="PROTEIN TONB"/>
    <property type="match status" value="1"/>
</dbReference>
<organism evidence="12 13">
    <name type="scientific">Thiobacillus sedimenti</name>
    <dbReference type="NCBI Taxonomy" id="3110231"/>
    <lineage>
        <taxon>Bacteria</taxon>
        <taxon>Pseudomonadati</taxon>
        <taxon>Pseudomonadota</taxon>
        <taxon>Betaproteobacteria</taxon>
        <taxon>Nitrosomonadales</taxon>
        <taxon>Thiobacillaceae</taxon>
        <taxon>Thiobacillus</taxon>
    </lineage>
</organism>
<dbReference type="InterPro" id="IPR006260">
    <property type="entry name" value="TonB/TolA_C"/>
</dbReference>
<evidence type="ECO:0000313" key="13">
    <source>
        <dbReference type="Proteomes" id="UP001334732"/>
    </source>
</evidence>
<keyword evidence="3" id="KW-0813">Transport</keyword>
<keyword evidence="9" id="KW-0472">Membrane</keyword>
<evidence type="ECO:0000256" key="7">
    <source>
        <dbReference type="ARBA" id="ARBA00022927"/>
    </source>
</evidence>
<keyword evidence="7" id="KW-0653">Protein transport</keyword>
<feature type="compositionally biased region" description="Pro residues" evidence="10">
    <location>
        <begin position="53"/>
        <end position="67"/>
    </location>
</feature>
<evidence type="ECO:0000256" key="8">
    <source>
        <dbReference type="ARBA" id="ARBA00022989"/>
    </source>
</evidence>
<evidence type="ECO:0000256" key="3">
    <source>
        <dbReference type="ARBA" id="ARBA00022448"/>
    </source>
</evidence>
<evidence type="ECO:0000256" key="5">
    <source>
        <dbReference type="ARBA" id="ARBA00022519"/>
    </source>
</evidence>
<comment type="subcellular location">
    <subcellularLocation>
        <location evidence="1">Cell inner membrane</location>
        <topology evidence="1">Single-pass membrane protein</topology>
        <orientation evidence="1">Periplasmic side</orientation>
    </subcellularLocation>
</comment>
<evidence type="ECO:0000256" key="6">
    <source>
        <dbReference type="ARBA" id="ARBA00022692"/>
    </source>
</evidence>
<keyword evidence="5" id="KW-0997">Cell inner membrane</keyword>
<keyword evidence="13" id="KW-1185">Reference proteome</keyword>
<feature type="compositionally biased region" description="Low complexity" evidence="10">
    <location>
        <begin position="81"/>
        <end position="90"/>
    </location>
</feature>
<evidence type="ECO:0000313" key="12">
    <source>
        <dbReference type="EMBL" id="WRS40188.1"/>
    </source>
</evidence>
<dbReference type="Pfam" id="PF03544">
    <property type="entry name" value="TonB_C"/>
    <property type="match status" value="1"/>
</dbReference>
<dbReference type="EMBL" id="CP141769">
    <property type="protein sequence ID" value="WRS40188.1"/>
    <property type="molecule type" value="Genomic_DNA"/>
</dbReference>
<name>A0ABZ1CQI2_9PROT</name>